<feature type="chain" id="PRO_5014337165" description="1-alkyl-2-acetylglycerophosphocholine esterase" evidence="1">
    <location>
        <begin position="24"/>
        <end position="244"/>
    </location>
</feature>
<keyword evidence="3" id="KW-1185">Reference proteome</keyword>
<proteinExistence type="predicted"/>
<dbReference type="EMBL" id="KZ613958">
    <property type="protein sequence ID" value="PMD32642.1"/>
    <property type="molecule type" value="Genomic_DNA"/>
</dbReference>
<evidence type="ECO:0000313" key="2">
    <source>
        <dbReference type="EMBL" id="PMD32642.1"/>
    </source>
</evidence>
<dbReference type="AlphaFoldDB" id="A0A2J6R296"/>
<gene>
    <name evidence="2" type="ORF">L207DRAFT_639926</name>
</gene>
<dbReference type="Proteomes" id="UP000235786">
    <property type="component" value="Unassembled WGS sequence"/>
</dbReference>
<protein>
    <recommendedName>
        <fullName evidence="4">1-alkyl-2-acetylglycerophosphocholine esterase</fullName>
    </recommendedName>
</protein>
<evidence type="ECO:0000256" key="1">
    <source>
        <dbReference type="SAM" id="SignalP"/>
    </source>
</evidence>
<dbReference type="InterPro" id="IPR029058">
    <property type="entry name" value="AB_hydrolase_fold"/>
</dbReference>
<dbReference type="Gene3D" id="3.40.50.1820">
    <property type="entry name" value="alpha/beta hydrolase"/>
    <property type="match status" value="1"/>
</dbReference>
<feature type="signal peptide" evidence="1">
    <location>
        <begin position="1"/>
        <end position="23"/>
    </location>
</feature>
<keyword evidence="1" id="KW-0732">Signal</keyword>
<dbReference type="SUPFAM" id="SSF53474">
    <property type="entry name" value="alpha/beta-Hydrolases"/>
    <property type="match status" value="1"/>
</dbReference>
<organism evidence="2 3">
    <name type="scientific">Hyaloscypha variabilis (strain UAMH 11265 / GT02V1 / F)</name>
    <name type="common">Meliniomyces variabilis</name>
    <dbReference type="NCBI Taxonomy" id="1149755"/>
    <lineage>
        <taxon>Eukaryota</taxon>
        <taxon>Fungi</taxon>
        <taxon>Dikarya</taxon>
        <taxon>Ascomycota</taxon>
        <taxon>Pezizomycotina</taxon>
        <taxon>Leotiomycetes</taxon>
        <taxon>Helotiales</taxon>
        <taxon>Hyaloscyphaceae</taxon>
        <taxon>Hyaloscypha</taxon>
        <taxon>Hyaloscypha variabilis</taxon>
    </lineage>
</organism>
<sequence>MLLSMLVRTFLVLRLVSLAPVHAQNTTLPPIAVPTPPGPYATRMEVKVIVDTSHPDPYNSTLKYNRILTSVYTPVSKSQCLEFCEEFYYPPATAAFADSSLDTPGLFQRFQLSLCCSNSSTYPRHGRVFYGDEYPVLFVTPGFRESRLDFAVFAQYLSSYGYKVISMEQPGEPNIVEFPDRETVKTIFGANPTNAEYVLALNVQVQNILFIIDQFTKDHSGAASRKFGVVSREAVAAQAMLNDY</sequence>
<name>A0A2J6R296_HYAVF</name>
<dbReference type="OrthoDB" id="2363873at2759"/>
<evidence type="ECO:0008006" key="4">
    <source>
        <dbReference type="Google" id="ProtNLM"/>
    </source>
</evidence>
<reference evidence="2 3" key="1">
    <citation type="submission" date="2016-04" db="EMBL/GenBank/DDBJ databases">
        <title>A degradative enzymes factory behind the ericoid mycorrhizal symbiosis.</title>
        <authorList>
            <consortium name="DOE Joint Genome Institute"/>
            <person name="Martino E."/>
            <person name="Morin E."/>
            <person name="Grelet G."/>
            <person name="Kuo A."/>
            <person name="Kohler A."/>
            <person name="Daghino S."/>
            <person name="Barry K."/>
            <person name="Choi C."/>
            <person name="Cichocki N."/>
            <person name="Clum A."/>
            <person name="Copeland A."/>
            <person name="Hainaut M."/>
            <person name="Haridas S."/>
            <person name="Labutti K."/>
            <person name="Lindquist E."/>
            <person name="Lipzen A."/>
            <person name="Khouja H.-R."/>
            <person name="Murat C."/>
            <person name="Ohm R."/>
            <person name="Olson A."/>
            <person name="Spatafora J."/>
            <person name="Veneault-Fourrey C."/>
            <person name="Henrissat B."/>
            <person name="Grigoriev I."/>
            <person name="Martin F."/>
            <person name="Perotto S."/>
        </authorList>
    </citation>
    <scope>NUCLEOTIDE SEQUENCE [LARGE SCALE GENOMIC DNA]</scope>
    <source>
        <strain evidence="2 3">F</strain>
    </source>
</reference>
<accession>A0A2J6R296</accession>
<evidence type="ECO:0000313" key="3">
    <source>
        <dbReference type="Proteomes" id="UP000235786"/>
    </source>
</evidence>
<dbReference type="STRING" id="1149755.A0A2J6R296"/>